<dbReference type="InterPro" id="IPR018247">
    <property type="entry name" value="EF_Hand_1_Ca_BS"/>
</dbReference>
<feature type="domain" description="EF-hand" evidence="5">
    <location>
        <begin position="172"/>
        <end position="196"/>
    </location>
</feature>
<dbReference type="InterPro" id="IPR045054">
    <property type="entry name" value="P4HA-like"/>
</dbReference>
<dbReference type="InterPro" id="IPR002048">
    <property type="entry name" value="EF_hand_dom"/>
</dbReference>
<dbReference type="AlphaFoldDB" id="A0A3M6TAB3"/>
<keyword evidence="4" id="KW-0408">Iron</keyword>
<accession>A0A3M6TAB3</accession>
<evidence type="ECO:0000313" key="6">
    <source>
        <dbReference type="EMBL" id="RMX38261.1"/>
    </source>
</evidence>
<evidence type="ECO:0000256" key="3">
    <source>
        <dbReference type="ARBA" id="ARBA00022896"/>
    </source>
</evidence>
<dbReference type="GO" id="GO:0005509">
    <property type="term" value="F:calcium ion binding"/>
    <property type="evidence" value="ECO:0007669"/>
    <property type="project" value="InterPro"/>
</dbReference>
<dbReference type="SUPFAM" id="SSF47473">
    <property type="entry name" value="EF-hand"/>
    <property type="match status" value="1"/>
</dbReference>
<dbReference type="GO" id="GO:0004656">
    <property type="term" value="F:procollagen-proline 4-dioxygenase activity"/>
    <property type="evidence" value="ECO:0007669"/>
    <property type="project" value="TreeGrafter"/>
</dbReference>
<dbReference type="InterPro" id="IPR011992">
    <property type="entry name" value="EF-hand-dom_pair"/>
</dbReference>
<dbReference type="PANTHER" id="PTHR10869">
    <property type="entry name" value="PROLYL 4-HYDROXYLASE ALPHA SUBUNIT"/>
    <property type="match status" value="1"/>
</dbReference>
<evidence type="ECO:0000256" key="4">
    <source>
        <dbReference type="ARBA" id="ARBA00023004"/>
    </source>
</evidence>
<organism evidence="6 7">
    <name type="scientific">Pocillopora damicornis</name>
    <name type="common">Cauliflower coral</name>
    <name type="synonym">Millepora damicornis</name>
    <dbReference type="NCBI Taxonomy" id="46731"/>
    <lineage>
        <taxon>Eukaryota</taxon>
        <taxon>Metazoa</taxon>
        <taxon>Cnidaria</taxon>
        <taxon>Anthozoa</taxon>
        <taxon>Hexacorallia</taxon>
        <taxon>Scleractinia</taxon>
        <taxon>Astrocoeniina</taxon>
        <taxon>Pocilloporidae</taxon>
        <taxon>Pocillopora</taxon>
    </lineage>
</organism>
<evidence type="ECO:0000313" key="7">
    <source>
        <dbReference type="Proteomes" id="UP000275408"/>
    </source>
</evidence>
<keyword evidence="1" id="KW-0479">Metal-binding</keyword>
<dbReference type="GO" id="GO:0005783">
    <property type="term" value="C:endoplasmic reticulum"/>
    <property type="evidence" value="ECO:0007669"/>
    <property type="project" value="TreeGrafter"/>
</dbReference>
<gene>
    <name evidence="6" type="ORF">pdam_00003404</name>
</gene>
<protein>
    <recommendedName>
        <fullName evidence="5">EF-hand domain-containing protein</fullName>
    </recommendedName>
</protein>
<dbReference type="PROSITE" id="PS50222">
    <property type="entry name" value="EF_HAND_2"/>
    <property type="match status" value="1"/>
</dbReference>
<evidence type="ECO:0000256" key="1">
    <source>
        <dbReference type="ARBA" id="ARBA00022723"/>
    </source>
</evidence>
<keyword evidence="3" id="KW-0847">Vitamin C</keyword>
<keyword evidence="7" id="KW-1185">Reference proteome</keyword>
<name>A0A3M6TAB3_POCDA</name>
<reference evidence="6 7" key="1">
    <citation type="journal article" date="2018" name="Sci. Rep.">
        <title>Comparative analysis of the Pocillopora damicornis genome highlights role of immune system in coral evolution.</title>
        <authorList>
            <person name="Cunning R."/>
            <person name="Bay R.A."/>
            <person name="Gillette P."/>
            <person name="Baker A.C."/>
            <person name="Traylor-Knowles N."/>
        </authorList>
    </citation>
    <scope>NUCLEOTIDE SEQUENCE [LARGE SCALE GENOMIC DNA]</scope>
    <source>
        <strain evidence="6">RSMAS</strain>
        <tissue evidence="6">Whole animal</tissue>
    </source>
</reference>
<comment type="caution">
    <text evidence="6">The sequence shown here is derived from an EMBL/GenBank/DDBJ whole genome shotgun (WGS) entry which is preliminary data.</text>
</comment>
<dbReference type="EMBL" id="RCHS01004038">
    <property type="protein sequence ID" value="RMX38261.1"/>
    <property type="molecule type" value="Genomic_DNA"/>
</dbReference>
<dbReference type="GO" id="GO:0031418">
    <property type="term" value="F:L-ascorbic acid binding"/>
    <property type="evidence" value="ECO:0007669"/>
    <property type="project" value="UniProtKB-KW"/>
</dbReference>
<sequence length="296" mass="34412">MSFCLFDPRVNLTFLALLLVYQIYFIKSLSAETGRSRWNTTQDGSQTCANDFLKPKICPTKNEDRAHDAFFRLVRLNGVKIGHIREMKLEENKSHRVVTRSFQPLLFEINEFLSHKECDLLIQLSQQSHLQDSLTIKGKGEGIGKEEFLKKLASKNLTLEKTLFCWKLQRPVYDTDRDGKITLQEFIRFVDLEKYVYPTKEDALPIFTLFDFNSDGFVDDKECADVTNATYVEFLFHVEKLKSDPRYFIRFSESAVLSQDTPVVRLLQRRIAKLTGLSRTLIEKSEEIQASFLIKI</sequence>
<dbReference type="Gene3D" id="1.10.238.10">
    <property type="entry name" value="EF-hand"/>
    <property type="match status" value="1"/>
</dbReference>
<dbReference type="OrthoDB" id="420380at2759"/>
<dbReference type="Proteomes" id="UP000275408">
    <property type="component" value="Unassembled WGS sequence"/>
</dbReference>
<dbReference type="PROSITE" id="PS00018">
    <property type="entry name" value="EF_HAND_1"/>
    <property type="match status" value="1"/>
</dbReference>
<proteinExistence type="predicted"/>
<dbReference type="PANTHER" id="PTHR10869:SF246">
    <property type="entry name" value="TRANSMEMBRANE PROLYL 4-HYDROXYLASE"/>
    <property type="match status" value="1"/>
</dbReference>
<evidence type="ECO:0000256" key="2">
    <source>
        <dbReference type="ARBA" id="ARBA00022837"/>
    </source>
</evidence>
<keyword evidence="2" id="KW-0106">Calcium</keyword>
<evidence type="ECO:0000259" key="5">
    <source>
        <dbReference type="PROSITE" id="PS50222"/>
    </source>
</evidence>